<accession>A0AAD6MFV9</accession>
<gene>
    <name evidence="1" type="ORF">NC653_022629</name>
</gene>
<dbReference type="Proteomes" id="UP001164929">
    <property type="component" value="Chromosome 9"/>
</dbReference>
<dbReference type="AlphaFoldDB" id="A0AAD6MFV9"/>
<comment type="caution">
    <text evidence="1">The sequence shown here is derived from an EMBL/GenBank/DDBJ whole genome shotgun (WGS) entry which is preliminary data.</text>
</comment>
<protein>
    <submittedName>
        <fullName evidence="1">Uncharacterized protein</fullName>
    </submittedName>
</protein>
<organism evidence="1 2">
    <name type="scientific">Populus alba x Populus x berolinensis</name>
    <dbReference type="NCBI Taxonomy" id="444605"/>
    <lineage>
        <taxon>Eukaryota</taxon>
        <taxon>Viridiplantae</taxon>
        <taxon>Streptophyta</taxon>
        <taxon>Embryophyta</taxon>
        <taxon>Tracheophyta</taxon>
        <taxon>Spermatophyta</taxon>
        <taxon>Magnoliopsida</taxon>
        <taxon>eudicotyledons</taxon>
        <taxon>Gunneridae</taxon>
        <taxon>Pentapetalae</taxon>
        <taxon>rosids</taxon>
        <taxon>fabids</taxon>
        <taxon>Malpighiales</taxon>
        <taxon>Salicaceae</taxon>
        <taxon>Saliceae</taxon>
        <taxon>Populus</taxon>
    </lineage>
</organism>
<proteinExistence type="predicted"/>
<reference evidence="1" key="1">
    <citation type="journal article" date="2023" name="Mol. Ecol. Resour.">
        <title>Chromosome-level genome assembly of a triploid poplar Populus alba 'Berolinensis'.</title>
        <authorList>
            <person name="Chen S."/>
            <person name="Yu Y."/>
            <person name="Wang X."/>
            <person name="Wang S."/>
            <person name="Zhang T."/>
            <person name="Zhou Y."/>
            <person name="He R."/>
            <person name="Meng N."/>
            <person name="Wang Y."/>
            <person name="Liu W."/>
            <person name="Liu Z."/>
            <person name="Liu J."/>
            <person name="Guo Q."/>
            <person name="Huang H."/>
            <person name="Sederoff R.R."/>
            <person name="Wang G."/>
            <person name="Qu G."/>
            <person name="Chen S."/>
        </authorList>
    </citation>
    <scope>NUCLEOTIDE SEQUENCE</scope>
    <source>
        <strain evidence="1">SC-2020</strain>
    </source>
</reference>
<evidence type="ECO:0000313" key="1">
    <source>
        <dbReference type="EMBL" id="KAJ6984419.1"/>
    </source>
</evidence>
<keyword evidence="2" id="KW-1185">Reference proteome</keyword>
<evidence type="ECO:0000313" key="2">
    <source>
        <dbReference type="Proteomes" id="UP001164929"/>
    </source>
</evidence>
<name>A0AAD6MFV9_9ROSI</name>
<dbReference type="EMBL" id="JAQIZT010000009">
    <property type="protein sequence ID" value="KAJ6984419.1"/>
    <property type="molecule type" value="Genomic_DNA"/>
</dbReference>
<sequence>MAYNSPRDAVLKLIKENHPAVFLHGVRNGSYNAPSLSQGSRRIVPLL</sequence>